<evidence type="ECO:0000313" key="5">
    <source>
        <dbReference type="EMBL" id="GBG77506.1"/>
    </source>
</evidence>
<dbReference type="Pfam" id="PF25557">
    <property type="entry name" value="GAUT_1"/>
    <property type="match status" value="1"/>
</dbReference>
<comment type="caution">
    <text evidence="5">The sequence shown here is derived from an EMBL/GenBank/DDBJ whole genome shotgun (WGS) entry which is preliminary data.</text>
</comment>
<protein>
    <recommendedName>
        <fullName evidence="4">Hexosyltransferase</fullName>
        <ecNumber evidence="4">2.4.1.-</ecNumber>
    </recommendedName>
</protein>
<dbReference type="OMA" id="DCKAITH"/>
<dbReference type="CDD" id="cd06429">
    <property type="entry name" value="GT8_like_1"/>
    <property type="match status" value="1"/>
</dbReference>
<keyword evidence="6" id="KW-1185">Reference proteome</keyword>
<dbReference type="SUPFAM" id="SSF53448">
    <property type="entry name" value="Nucleotide-diphospho-sugar transferases"/>
    <property type="match status" value="1"/>
</dbReference>
<dbReference type="STRING" id="69332.A0A388L5C9"/>
<keyword evidence="4" id="KW-0333">Golgi apparatus</keyword>
<dbReference type="Proteomes" id="UP000265515">
    <property type="component" value="Unassembled WGS sequence"/>
</dbReference>
<accession>A0A388L5C9</accession>
<dbReference type="GO" id="GO:0045489">
    <property type="term" value="P:pectin biosynthetic process"/>
    <property type="evidence" value="ECO:0007669"/>
    <property type="project" value="UniProtKB-UniPathway"/>
</dbReference>
<organism evidence="5 6">
    <name type="scientific">Chara braunii</name>
    <name type="common">Braun's stonewort</name>
    <dbReference type="NCBI Taxonomy" id="69332"/>
    <lineage>
        <taxon>Eukaryota</taxon>
        <taxon>Viridiplantae</taxon>
        <taxon>Streptophyta</taxon>
        <taxon>Charophyceae</taxon>
        <taxon>Charales</taxon>
        <taxon>Characeae</taxon>
        <taxon>Chara</taxon>
    </lineage>
</organism>
<evidence type="ECO:0000256" key="1">
    <source>
        <dbReference type="ARBA" id="ARBA00004877"/>
    </source>
</evidence>
<reference evidence="5 6" key="1">
    <citation type="journal article" date="2018" name="Cell">
        <title>The Chara Genome: Secondary Complexity and Implications for Plant Terrestrialization.</title>
        <authorList>
            <person name="Nishiyama T."/>
            <person name="Sakayama H."/>
            <person name="Vries J.D."/>
            <person name="Buschmann H."/>
            <person name="Saint-Marcoux D."/>
            <person name="Ullrich K.K."/>
            <person name="Haas F.B."/>
            <person name="Vanderstraeten L."/>
            <person name="Becker D."/>
            <person name="Lang D."/>
            <person name="Vosolsobe S."/>
            <person name="Rombauts S."/>
            <person name="Wilhelmsson P.K.I."/>
            <person name="Janitza P."/>
            <person name="Kern R."/>
            <person name="Heyl A."/>
            <person name="Rumpler F."/>
            <person name="Villalobos L.I.A.C."/>
            <person name="Clay J.M."/>
            <person name="Skokan R."/>
            <person name="Toyoda A."/>
            <person name="Suzuki Y."/>
            <person name="Kagoshima H."/>
            <person name="Schijlen E."/>
            <person name="Tajeshwar N."/>
            <person name="Catarino B."/>
            <person name="Hetherington A.J."/>
            <person name="Saltykova A."/>
            <person name="Bonnot C."/>
            <person name="Breuninger H."/>
            <person name="Symeonidi A."/>
            <person name="Radhakrishnan G.V."/>
            <person name="Van Nieuwerburgh F."/>
            <person name="Deforce D."/>
            <person name="Chang C."/>
            <person name="Karol K.G."/>
            <person name="Hedrich R."/>
            <person name="Ulvskov P."/>
            <person name="Glockner G."/>
            <person name="Delwiche C.F."/>
            <person name="Petrasek J."/>
            <person name="Van de Peer Y."/>
            <person name="Friml J."/>
            <person name="Beilby M."/>
            <person name="Dolan L."/>
            <person name="Kohara Y."/>
            <person name="Sugano S."/>
            <person name="Fujiyama A."/>
            <person name="Delaux P.-M."/>
            <person name="Quint M."/>
            <person name="TheiBen G."/>
            <person name="Hagemann M."/>
            <person name="Harholt J."/>
            <person name="Dunand C."/>
            <person name="Zachgo S."/>
            <person name="Langdale J."/>
            <person name="Maumus F."/>
            <person name="Straeten D.V.D."/>
            <person name="Gould S.B."/>
            <person name="Rensing S.A."/>
        </authorList>
    </citation>
    <scope>NUCLEOTIDE SEQUENCE [LARGE SCALE GENOMIC DNA]</scope>
    <source>
        <strain evidence="5 6">S276</strain>
    </source>
</reference>
<evidence type="ECO:0000256" key="3">
    <source>
        <dbReference type="ARBA" id="ARBA00022676"/>
    </source>
</evidence>
<dbReference type="UniPathway" id="UPA00845"/>
<sequence>MSVWLETQEPGCMHCLLQSFKVIADIVGPRQFRSNYPPRLSDETGAADTAAPKYPGWELWKGDYVPHVDWIDDPAMKQLRKTERAVRQEARVAQLLNGDEEDGRKIEESVMQLRRIRQIPTAQKRTPWRMDPTGDAPDHLIRLIRDQAIMGRAYMAIALQRGMRTLAKDLRQSSKEMLNVIGDATVDSELDLVTTADRMRAMGHLLKFARRQLYNPELLVKKMRTVVQSTEDQIRAYQKTTIYLREQAAKAFPKGLHCLSLQLTVDYDAVKAKKGGSIGRVVAGSEGALIDNDLFHYCLFTDNVLAAAVVVNSTITNCKESRRHVFHLVTDSLNLRAMQTWFADNPPGDATLEIQNIDDFTWLNASYCPVLKQLKDESTKDYFFGGNAARSISGGANNLKYRNPKYLSMLNHVRFYLPELYPKLNKILFLDDDIVVRRDLSPLWDIDMEGRVNGAVYTCGESFHRFDKYLNFSDPLIYENFKPDDCGWAYGMNMFDLQQWKVHNITQIYHSWQEKNKDRTLWKLGTLPPGLITFYKTTFPLNNTWHVLGLGYDPNLDDTAIESAAVVHWNGNMKPWLDTAISKYRVLWAKYVDYGNERLLRCNIQAPPEAETHAEFLQPLALARAASLREAAARQASLQ</sequence>
<dbReference type="OrthoDB" id="411524at2759"/>
<dbReference type="InterPro" id="IPR029044">
    <property type="entry name" value="Nucleotide-diphossugar_trans"/>
</dbReference>
<gene>
    <name evidence="5" type="ORF">CBR_g23951</name>
</gene>
<dbReference type="GO" id="GO:0000139">
    <property type="term" value="C:Golgi membrane"/>
    <property type="evidence" value="ECO:0007669"/>
    <property type="project" value="UniProtKB-SubCell"/>
</dbReference>
<dbReference type="GO" id="GO:0047262">
    <property type="term" value="F:polygalacturonate 4-alpha-galacturonosyltransferase activity"/>
    <property type="evidence" value="ECO:0007669"/>
    <property type="project" value="InterPro"/>
</dbReference>
<dbReference type="Gene3D" id="3.90.550.10">
    <property type="entry name" value="Spore Coat Polysaccharide Biosynthesis Protein SpsA, Chain A"/>
    <property type="match status" value="1"/>
</dbReference>
<dbReference type="AlphaFoldDB" id="A0A388L5C9"/>
<comment type="similarity">
    <text evidence="2 4">Belongs to the glycosyltransferase 8 family.</text>
</comment>
<evidence type="ECO:0000256" key="4">
    <source>
        <dbReference type="RuleBase" id="RU362027"/>
    </source>
</evidence>
<comment type="pathway">
    <text evidence="1 4">Glycan metabolism; pectin biosynthesis.</text>
</comment>
<dbReference type="InterPro" id="IPR029993">
    <property type="entry name" value="GAUT"/>
</dbReference>
<keyword evidence="3 4" id="KW-0808">Transferase</keyword>
<proteinExistence type="inferred from homology"/>
<dbReference type="InterPro" id="IPR002495">
    <property type="entry name" value="Glyco_trans_8"/>
</dbReference>
<dbReference type="Pfam" id="PF01501">
    <property type="entry name" value="Glyco_transf_8"/>
    <property type="match status" value="1"/>
</dbReference>
<dbReference type="PANTHER" id="PTHR32116:SF4">
    <property type="entry name" value="POLYGALACTURONATE 4-ALPHA-GALACTURONOSYLTRANSFERASE"/>
    <property type="match status" value="1"/>
</dbReference>
<dbReference type="EMBL" id="BFEA01000269">
    <property type="protein sequence ID" value="GBG77506.1"/>
    <property type="molecule type" value="Genomic_DNA"/>
</dbReference>
<name>A0A388L5C9_CHABU</name>
<evidence type="ECO:0000313" key="6">
    <source>
        <dbReference type="Proteomes" id="UP000265515"/>
    </source>
</evidence>
<evidence type="ECO:0000256" key="2">
    <source>
        <dbReference type="ARBA" id="ARBA00006351"/>
    </source>
</evidence>
<dbReference type="GO" id="GO:0071555">
    <property type="term" value="P:cell wall organization"/>
    <property type="evidence" value="ECO:0007669"/>
    <property type="project" value="UniProtKB-KW"/>
</dbReference>
<dbReference type="Gramene" id="GBG77506">
    <property type="protein sequence ID" value="GBG77506"/>
    <property type="gene ID" value="CBR_g23951"/>
</dbReference>
<dbReference type="PANTHER" id="PTHR32116">
    <property type="entry name" value="GALACTURONOSYLTRANSFERASE 4-RELATED"/>
    <property type="match status" value="1"/>
</dbReference>
<keyword evidence="3 4" id="KW-0328">Glycosyltransferase</keyword>
<keyword evidence="4" id="KW-0961">Cell wall biogenesis/degradation</keyword>
<comment type="subcellular location">
    <subcellularLocation>
        <location evidence="4">Golgi apparatus membrane</location>
        <topology evidence="4">Single-pass type II membrane protein</topology>
    </subcellularLocation>
</comment>
<dbReference type="EC" id="2.4.1.-" evidence="4"/>